<feature type="transmembrane region" description="Helical" evidence="9">
    <location>
        <begin position="343"/>
        <end position="363"/>
    </location>
</feature>
<name>A0A366Y0T1_9BACI</name>
<keyword evidence="8 9" id="KW-0472">Membrane</keyword>
<dbReference type="GO" id="GO:0015190">
    <property type="term" value="F:L-leucine transmembrane transporter activity"/>
    <property type="evidence" value="ECO:0007669"/>
    <property type="project" value="TreeGrafter"/>
</dbReference>
<dbReference type="Proteomes" id="UP000253314">
    <property type="component" value="Unassembled WGS sequence"/>
</dbReference>
<comment type="caution">
    <text evidence="9">Lacks conserved residue(s) required for the propagation of feature annotation.</text>
</comment>
<sequence length="445" mass="47295">MNKHLSKRETLTIGLMTFALFLGAGNMIFPPALGQAAGTNIWMASAGFLITAVGLPLLGIIAIAKSGGDLQQLAKRVHPIFGIIFTAAVYLALGPFFGIPRTGTVAFEIGVTPFLPEHLNPEGLPLFLYTLLYFGITFLVALNPAKLVDRIGKFLTPLLLLILSVIVIAGIVNPIGTVSKPTEAYKEPFFKGFIEGYLTMDAIAALVFGIVVIHAIQARGVTDRKEITSITTKAGFIAAVGLSFVYFTLSYLGATSRSALGEASNGGEILAGLAHLLFGFSGNILLGLAITFACLTTSVGLVSAAGEYFHQLMPRLSYKLLIFIFTFFSMIIANIGLTQLISMTVPVLIAIYPIAISLISLSFFDPLFKGYTEVYRGGIIGAAFISIVDGLTAGGFQLELINNILLSFPFSEQGIGWIMPSVLGAVIGYIIAITRSSAKHAPANT</sequence>
<dbReference type="OrthoDB" id="9783920at2"/>
<evidence type="ECO:0000256" key="1">
    <source>
        <dbReference type="ARBA" id="ARBA00004651"/>
    </source>
</evidence>
<dbReference type="GO" id="GO:0015818">
    <property type="term" value="P:isoleucine transport"/>
    <property type="evidence" value="ECO:0007669"/>
    <property type="project" value="TreeGrafter"/>
</dbReference>
<feature type="transmembrane region" description="Helical" evidence="9">
    <location>
        <begin position="375"/>
        <end position="394"/>
    </location>
</feature>
<keyword evidence="4" id="KW-1003">Cell membrane</keyword>
<keyword evidence="11" id="KW-1185">Reference proteome</keyword>
<dbReference type="GO" id="GO:0005304">
    <property type="term" value="F:L-valine transmembrane transporter activity"/>
    <property type="evidence" value="ECO:0007669"/>
    <property type="project" value="TreeGrafter"/>
</dbReference>
<evidence type="ECO:0000256" key="8">
    <source>
        <dbReference type="ARBA" id="ARBA00023136"/>
    </source>
</evidence>
<organism evidence="10 11">
    <name type="scientific">Bacillus taeanensis</name>
    <dbReference type="NCBI Taxonomy" id="273032"/>
    <lineage>
        <taxon>Bacteria</taxon>
        <taxon>Bacillati</taxon>
        <taxon>Bacillota</taxon>
        <taxon>Bacilli</taxon>
        <taxon>Bacillales</taxon>
        <taxon>Bacillaceae</taxon>
        <taxon>Bacillus</taxon>
    </lineage>
</organism>
<feature type="transmembrane region" description="Helical" evidence="9">
    <location>
        <begin position="236"/>
        <end position="254"/>
    </location>
</feature>
<evidence type="ECO:0000256" key="2">
    <source>
        <dbReference type="ARBA" id="ARBA00008540"/>
    </source>
</evidence>
<keyword evidence="6 9" id="KW-0029">Amino-acid transport</keyword>
<feature type="transmembrane region" description="Helical" evidence="9">
    <location>
        <begin position="123"/>
        <end position="142"/>
    </location>
</feature>
<evidence type="ECO:0000313" key="10">
    <source>
        <dbReference type="EMBL" id="RBW71456.1"/>
    </source>
</evidence>
<comment type="subcellular location">
    <subcellularLocation>
        <location evidence="1 9">Cell membrane</location>
        <topology evidence="1 9">Multi-pass membrane protein</topology>
    </subcellularLocation>
</comment>
<protein>
    <recommendedName>
        <fullName evidence="9">Branched-chain amino acid transport system carrier protein</fullName>
    </recommendedName>
</protein>
<accession>A0A366Y0T1</accession>
<dbReference type="GO" id="GO:0015820">
    <property type="term" value="P:L-leucine transport"/>
    <property type="evidence" value="ECO:0007669"/>
    <property type="project" value="TreeGrafter"/>
</dbReference>
<evidence type="ECO:0000256" key="4">
    <source>
        <dbReference type="ARBA" id="ARBA00022475"/>
    </source>
</evidence>
<proteinExistence type="inferred from homology"/>
<keyword evidence="3 9" id="KW-0813">Transport</keyword>
<evidence type="ECO:0000256" key="6">
    <source>
        <dbReference type="ARBA" id="ARBA00022970"/>
    </source>
</evidence>
<gene>
    <name evidence="10" type="primary">brnQ</name>
    <name evidence="10" type="ORF">DS031_01530</name>
</gene>
<dbReference type="InterPro" id="IPR004685">
    <property type="entry name" value="Brnchd-chn_aa_trnsp_Livcs"/>
</dbReference>
<dbReference type="EMBL" id="QOCW01000001">
    <property type="protein sequence ID" value="RBW71456.1"/>
    <property type="molecule type" value="Genomic_DNA"/>
</dbReference>
<dbReference type="Pfam" id="PF05525">
    <property type="entry name" value="Branch_AA_trans"/>
    <property type="match status" value="1"/>
</dbReference>
<comment type="similarity">
    <text evidence="2 9">Belongs to the branched chain amino acid transporter family.</text>
</comment>
<evidence type="ECO:0000256" key="7">
    <source>
        <dbReference type="ARBA" id="ARBA00022989"/>
    </source>
</evidence>
<feature type="transmembrane region" description="Helical" evidence="9">
    <location>
        <begin position="196"/>
        <end position="216"/>
    </location>
</feature>
<feature type="transmembrane region" description="Helical" evidence="9">
    <location>
        <begin position="76"/>
        <end position="97"/>
    </location>
</feature>
<dbReference type="RefSeq" id="WP_113804160.1">
    <property type="nucleotide sequence ID" value="NZ_QOCW01000001.1"/>
</dbReference>
<feature type="transmembrane region" description="Helical" evidence="9">
    <location>
        <begin position="44"/>
        <end position="64"/>
    </location>
</feature>
<comment type="caution">
    <text evidence="10">The sequence shown here is derived from an EMBL/GenBank/DDBJ whole genome shotgun (WGS) entry which is preliminary data.</text>
</comment>
<dbReference type="NCBIfam" id="TIGR00796">
    <property type="entry name" value="livcs"/>
    <property type="match status" value="1"/>
</dbReference>
<feature type="transmembrane region" description="Helical" evidence="9">
    <location>
        <begin position="154"/>
        <end position="176"/>
    </location>
</feature>
<reference evidence="10 11" key="1">
    <citation type="submission" date="2018-07" db="EMBL/GenBank/DDBJ databases">
        <title>Lottiidibacillus patelloidae gen. nov., sp. nov., isolated from the intestinal tract of a marine limpet and the reclassification of B. taeanensis BH030017T, B. algicola KMM 3737T and B. hwajinpoensis SW-72T as genus Lottiidibacillus.</title>
        <authorList>
            <person name="Liu R."/>
            <person name="Huang Z."/>
        </authorList>
    </citation>
    <scope>NUCLEOTIDE SEQUENCE [LARGE SCALE GENOMIC DNA]</scope>
    <source>
        <strain evidence="10 11">BH030017</strain>
    </source>
</reference>
<dbReference type="GO" id="GO:0005886">
    <property type="term" value="C:plasma membrane"/>
    <property type="evidence" value="ECO:0007669"/>
    <property type="project" value="UniProtKB-SubCell"/>
</dbReference>
<feature type="transmembrane region" description="Helical" evidence="9">
    <location>
        <begin position="274"/>
        <end position="304"/>
    </location>
</feature>
<dbReference type="PANTHER" id="PTHR30588:SF8">
    <property type="entry name" value="BRANCHED-CHAIN AMINO ACID PERMEASE BRAB"/>
    <property type="match status" value="1"/>
</dbReference>
<dbReference type="PANTHER" id="PTHR30588">
    <property type="entry name" value="BRANCHED-CHAIN AMINO ACID TRANSPORT SYSTEM 2 CARRIER PROTEIN"/>
    <property type="match status" value="1"/>
</dbReference>
<keyword evidence="5 9" id="KW-0812">Transmembrane</keyword>
<feature type="transmembrane region" description="Helical" evidence="9">
    <location>
        <begin position="414"/>
        <end position="432"/>
    </location>
</feature>
<dbReference type="GO" id="GO:0015188">
    <property type="term" value="F:L-isoleucine transmembrane transporter activity"/>
    <property type="evidence" value="ECO:0007669"/>
    <property type="project" value="TreeGrafter"/>
</dbReference>
<evidence type="ECO:0000313" key="11">
    <source>
        <dbReference type="Proteomes" id="UP000253314"/>
    </source>
</evidence>
<evidence type="ECO:0000256" key="5">
    <source>
        <dbReference type="ARBA" id="ARBA00022692"/>
    </source>
</evidence>
<evidence type="ECO:0000256" key="9">
    <source>
        <dbReference type="RuleBase" id="RU362122"/>
    </source>
</evidence>
<feature type="transmembrane region" description="Helical" evidence="9">
    <location>
        <begin position="316"/>
        <end position="337"/>
    </location>
</feature>
<evidence type="ECO:0000256" key="3">
    <source>
        <dbReference type="ARBA" id="ARBA00022448"/>
    </source>
</evidence>
<dbReference type="AlphaFoldDB" id="A0A366Y0T1"/>
<keyword evidence="7 9" id="KW-1133">Transmembrane helix</keyword>
<comment type="function">
    <text evidence="9">Component of the transport system for branched-chain amino acids.</text>
</comment>